<gene>
    <name evidence="2" type="ORF">FJT64_010579</name>
</gene>
<dbReference type="AlphaFoldDB" id="A0A6A4VBT9"/>
<reference evidence="2 3" key="1">
    <citation type="submission" date="2019-07" db="EMBL/GenBank/DDBJ databases">
        <title>Draft genome assembly of a fouling barnacle, Amphibalanus amphitrite (Darwin, 1854): The first reference genome for Thecostraca.</title>
        <authorList>
            <person name="Kim W."/>
        </authorList>
    </citation>
    <scope>NUCLEOTIDE SEQUENCE [LARGE SCALE GENOMIC DNA]</scope>
    <source>
        <strain evidence="2">SNU_AA5</strain>
        <tissue evidence="2">Soma without cirri and trophi</tissue>
    </source>
</reference>
<organism evidence="2 3">
    <name type="scientific">Amphibalanus amphitrite</name>
    <name type="common">Striped barnacle</name>
    <name type="synonym">Balanus amphitrite</name>
    <dbReference type="NCBI Taxonomy" id="1232801"/>
    <lineage>
        <taxon>Eukaryota</taxon>
        <taxon>Metazoa</taxon>
        <taxon>Ecdysozoa</taxon>
        <taxon>Arthropoda</taxon>
        <taxon>Crustacea</taxon>
        <taxon>Multicrustacea</taxon>
        <taxon>Cirripedia</taxon>
        <taxon>Thoracica</taxon>
        <taxon>Thoracicalcarea</taxon>
        <taxon>Balanomorpha</taxon>
        <taxon>Balanoidea</taxon>
        <taxon>Balanidae</taxon>
        <taxon>Amphibalaninae</taxon>
        <taxon>Amphibalanus</taxon>
    </lineage>
</organism>
<comment type="caution">
    <text evidence="2">The sequence shown here is derived from an EMBL/GenBank/DDBJ whole genome shotgun (WGS) entry which is preliminary data.</text>
</comment>
<name>A0A6A4VBT9_AMPAM</name>
<dbReference type="Proteomes" id="UP000440578">
    <property type="component" value="Unassembled WGS sequence"/>
</dbReference>
<feature type="region of interest" description="Disordered" evidence="1">
    <location>
        <begin position="205"/>
        <end position="251"/>
    </location>
</feature>
<evidence type="ECO:0000256" key="1">
    <source>
        <dbReference type="SAM" id="MobiDB-lite"/>
    </source>
</evidence>
<keyword evidence="3" id="KW-1185">Reference proteome</keyword>
<sequence length="251" mass="25614">MTTSNVPPHLINWNQPGSVGAPGDLEQLLGADSASVSALLADQTKEGLTDVIRALTQYHLISGEVIPGPVRLDQCQEACSRADALDSEPPGVVEGGFKATVTILLWAILAVGAAWVGPAAVGGRFFATRSEPACGLLAGVIGLGSCGQLEDVYQRLVTDFSVCSSGSINNGGSASGSGAVTVSDTDSVATTNNDSDTMTNTVTITLTNSPTNTNTATQTSSDTTTTTVTDNSMNTNTGGDNTNTNTNTNNR</sequence>
<evidence type="ECO:0000313" key="2">
    <source>
        <dbReference type="EMBL" id="KAF0291285.1"/>
    </source>
</evidence>
<protein>
    <submittedName>
        <fullName evidence="2">Uncharacterized protein</fullName>
    </submittedName>
</protein>
<proteinExistence type="predicted"/>
<accession>A0A6A4VBT9</accession>
<evidence type="ECO:0000313" key="3">
    <source>
        <dbReference type="Proteomes" id="UP000440578"/>
    </source>
</evidence>
<dbReference type="EMBL" id="VIIS01001892">
    <property type="protein sequence ID" value="KAF0291285.1"/>
    <property type="molecule type" value="Genomic_DNA"/>
</dbReference>